<dbReference type="AlphaFoldDB" id="A0A7M7KBV7"/>
<evidence type="ECO:0000313" key="7">
    <source>
        <dbReference type="EnsemblMetazoa" id="XP_022663447"/>
    </source>
</evidence>
<comment type="subcellular location">
    <subcellularLocation>
        <location evidence="5">Nucleus</location>
    </subcellularLocation>
</comment>
<dbReference type="InterPro" id="IPR036960">
    <property type="entry name" value="T-box_sf"/>
</dbReference>
<dbReference type="GO" id="GO:0001708">
    <property type="term" value="P:cell fate specification"/>
    <property type="evidence" value="ECO:0007669"/>
    <property type="project" value="TreeGrafter"/>
</dbReference>
<dbReference type="PROSITE" id="PS50252">
    <property type="entry name" value="TBOX_3"/>
    <property type="match status" value="1"/>
</dbReference>
<dbReference type="GO" id="GO:0000978">
    <property type="term" value="F:RNA polymerase II cis-regulatory region sequence-specific DNA binding"/>
    <property type="evidence" value="ECO:0007669"/>
    <property type="project" value="InterPro"/>
</dbReference>
<keyword evidence="2 5" id="KW-0238">DNA-binding</keyword>
<dbReference type="SMART" id="SM00425">
    <property type="entry name" value="TBOX"/>
    <property type="match status" value="1"/>
</dbReference>
<evidence type="ECO:0000256" key="1">
    <source>
        <dbReference type="ARBA" id="ARBA00023015"/>
    </source>
</evidence>
<accession>A0A7M7KBV7</accession>
<keyword evidence="4 5" id="KW-0539">Nucleus</keyword>
<dbReference type="GeneID" id="111251275"/>
<evidence type="ECO:0000256" key="4">
    <source>
        <dbReference type="ARBA" id="ARBA00023242"/>
    </source>
</evidence>
<feature type="domain" description="T-box" evidence="6">
    <location>
        <begin position="77"/>
        <end position="195"/>
    </location>
</feature>
<dbReference type="GO" id="GO:0000785">
    <property type="term" value="C:chromatin"/>
    <property type="evidence" value="ECO:0007669"/>
    <property type="project" value="TreeGrafter"/>
</dbReference>
<evidence type="ECO:0000259" key="6">
    <source>
        <dbReference type="PROSITE" id="PS50252"/>
    </source>
</evidence>
<dbReference type="InterPro" id="IPR008967">
    <property type="entry name" value="p53-like_TF_DNA-bd_sf"/>
</dbReference>
<sequence length="206" mass="23478">MSTGKVRVAHAAIGQVAADERERLEQRRALVVARLRGLPTASVTSTPKKSVRKATVNLYQPSVSLLNSSLYNCQMRMKISARGRRMMPAPKAQLTGLHPMEQYNVWLEFVGSSGHRECFRHPDSPKLGSSWMRDTVRFDRVKLYTYDENRRVVHDGAMLKTSQLYSVDMHIAQVEDSGHMPRSSHRKLSFVQPWFRPFNAGDPEPK</sequence>
<keyword evidence="8" id="KW-1185">Reference proteome</keyword>
<organism evidence="7 8">
    <name type="scientific">Varroa destructor</name>
    <name type="common">Honeybee mite</name>
    <dbReference type="NCBI Taxonomy" id="109461"/>
    <lineage>
        <taxon>Eukaryota</taxon>
        <taxon>Metazoa</taxon>
        <taxon>Ecdysozoa</taxon>
        <taxon>Arthropoda</taxon>
        <taxon>Chelicerata</taxon>
        <taxon>Arachnida</taxon>
        <taxon>Acari</taxon>
        <taxon>Parasitiformes</taxon>
        <taxon>Mesostigmata</taxon>
        <taxon>Gamasina</taxon>
        <taxon>Dermanyssoidea</taxon>
        <taxon>Varroidae</taxon>
        <taxon>Varroa</taxon>
    </lineage>
</organism>
<evidence type="ECO:0000256" key="2">
    <source>
        <dbReference type="ARBA" id="ARBA00023125"/>
    </source>
</evidence>
<dbReference type="InParanoid" id="A0A7M7KBV7"/>
<dbReference type="GO" id="GO:0045893">
    <property type="term" value="P:positive regulation of DNA-templated transcription"/>
    <property type="evidence" value="ECO:0007669"/>
    <property type="project" value="InterPro"/>
</dbReference>
<evidence type="ECO:0000256" key="5">
    <source>
        <dbReference type="PROSITE-ProRule" id="PRU00201"/>
    </source>
</evidence>
<dbReference type="PANTHER" id="PTHR11267:SF181">
    <property type="entry name" value="OPTOMOTOR-BLIND PROTEIN"/>
    <property type="match status" value="1"/>
</dbReference>
<protein>
    <recommendedName>
        <fullName evidence="6">T-box domain-containing protein</fullName>
    </recommendedName>
</protein>
<dbReference type="RefSeq" id="XP_022663447.1">
    <property type="nucleotide sequence ID" value="XM_022807712.1"/>
</dbReference>
<dbReference type="InterPro" id="IPR001699">
    <property type="entry name" value="TF_T-box"/>
</dbReference>
<keyword evidence="1" id="KW-0805">Transcription regulation</keyword>
<dbReference type="SUPFAM" id="SSF49417">
    <property type="entry name" value="p53-like transcription factors"/>
    <property type="match status" value="1"/>
</dbReference>
<dbReference type="OrthoDB" id="10410683at2759"/>
<dbReference type="Proteomes" id="UP000594260">
    <property type="component" value="Unplaced"/>
</dbReference>
<evidence type="ECO:0000313" key="8">
    <source>
        <dbReference type="Proteomes" id="UP000594260"/>
    </source>
</evidence>
<dbReference type="GO" id="GO:0000981">
    <property type="term" value="F:DNA-binding transcription factor activity, RNA polymerase II-specific"/>
    <property type="evidence" value="ECO:0007669"/>
    <property type="project" value="TreeGrafter"/>
</dbReference>
<dbReference type="EnsemblMetazoa" id="XM_022807712">
    <property type="protein sequence ID" value="XP_022663447"/>
    <property type="gene ID" value="LOC111251275"/>
</dbReference>
<reference evidence="7" key="1">
    <citation type="submission" date="2021-01" db="UniProtKB">
        <authorList>
            <consortium name="EnsemblMetazoa"/>
        </authorList>
    </citation>
    <scope>IDENTIFICATION</scope>
</reference>
<proteinExistence type="predicted"/>
<evidence type="ECO:0000256" key="3">
    <source>
        <dbReference type="ARBA" id="ARBA00023163"/>
    </source>
</evidence>
<dbReference type="Gene3D" id="2.60.40.820">
    <property type="entry name" value="Transcription factor, T-box"/>
    <property type="match status" value="2"/>
</dbReference>
<comment type="caution">
    <text evidence="5">Lacks conserved residue(s) required for the propagation of feature annotation.</text>
</comment>
<dbReference type="InterPro" id="IPR046360">
    <property type="entry name" value="T-box_DNA-bd"/>
</dbReference>
<name>A0A7M7KBV7_VARDE</name>
<dbReference type="GO" id="GO:0005634">
    <property type="term" value="C:nucleus"/>
    <property type="evidence" value="ECO:0007669"/>
    <property type="project" value="UniProtKB-SubCell"/>
</dbReference>
<dbReference type="KEGG" id="vde:111251275"/>
<dbReference type="Pfam" id="PF00907">
    <property type="entry name" value="T-box"/>
    <property type="match status" value="1"/>
</dbReference>
<dbReference type="PANTHER" id="PTHR11267">
    <property type="entry name" value="T-BOX PROTEIN-RELATED"/>
    <property type="match status" value="1"/>
</dbReference>
<keyword evidence="3" id="KW-0804">Transcription</keyword>